<reference evidence="2 4" key="1">
    <citation type="journal article" date="2000" name="Science">
        <title>The genome sequence of Drosophila melanogaster.</title>
        <authorList>
            <person name="Adams M.D."/>
            <person name="Celniker S.E."/>
            <person name="Holt R.A."/>
            <person name="Evans C.A."/>
            <person name="Gocayne J.D."/>
            <person name="Amanatides P.G."/>
            <person name="Scherer S.E."/>
            <person name="Li P.W."/>
            <person name="Hoskins R.A."/>
            <person name="Galle R.F."/>
            <person name="George R.A."/>
            <person name="Lewis S.E."/>
            <person name="Richards S."/>
            <person name="Ashburner M."/>
            <person name="Henderson S.N."/>
            <person name="Sutton G.G."/>
            <person name="Wortman J.R."/>
            <person name="Yandell M.D."/>
            <person name="Zhang Q."/>
            <person name="Chen L.X."/>
            <person name="Brandon R.C."/>
            <person name="Rogers Y.H."/>
            <person name="Blazej R.G."/>
            <person name="Champe M."/>
            <person name="Pfeiffer B.D."/>
            <person name="Wan K.H."/>
            <person name="Doyle C."/>
            <person name="Baxter E.G."/>
            <person name="Helt G."/>
            <person name="Nelson C.R."/>
            <person name="Gabor G.L."/>
            <person name="Abril J.F."/>
            <person name="Agbayani A."/>
            <person name="An H.J."/>
            <person name="Andrews-Pfannkoch C."/>
            <person name="Baldwin D."/>
            <person name="Ballew R.M."/>
            <person name="Basu A."/>
            <person name="Baxendale J."/>
            <person name="Bayraktaroglu L."/>
            <person name="Beasley E.M."/>
            <person name="Beeson K.Y."/>
            <person name="Benos P.V."/>
            <person name="Berman B.P."/>
            <person name="Bhandari D."/>
            <person name="Bolshakov S."/>
            <person name="Borkova D."/>
            <person name="Botchan M.R."/>
            <person name="Bouck J."/>
            <person name="Brokstein P."/>
            <person name="Brottier P."/>
            <person name="Burtis K.C."/>
            <person name="Busam D.A."/>
            <person name="Butler H."/>
            <person name="Cadieu E."/>
            <person name="Center A."/>
            <person name="Chandra I."/>
            <person name="Cherry J.M."/>
            <person name="Cawley S."/>
            <person name="Dahlke C."/>
            <person name="Davenport L.B."/>
            <person name="Davies P."/>
            <person name="de Pablos B."/>
            <person name="Delcher A."/>
            <person name="Deng Z."/>
            <person name="Mays A.D."/>
            <person name="Dew I."/>
            <person name="Dietz S.M."/>
            <person name="Dodson K."/>
            <person name="Doup L.E."/>
            <person name="Downes M."/>
            <person name="Dugan-Rocha S."/>
            <person name="Dunkov B.C."/>
            <person name="Dunn P."/>
            <person name="Durbin K.J."/>
            <person name="Evangelista C.C."/>
            <person name="Ferraz C."/>
            <person name="Ferriera S."/>
            <person name="Fleischmann W."/>
            <person name="Fosler C."/>
            <person name="Gabrielian A.E."/>
            <person name="Garg N.S."/>
            <person name="Gelbart W.M."/>
            <person name="Glasser K."/>
            <person name="Glodek A."/>
            <person name="Gong F."/>
            <person name="Gorrell J.H."/>
            <person name="Gu Z."/>
            <person name="Guan P."/>
            <person name="Harris M."/>
            <person name="Harris N.L."/>
            <person name="Harvey D."/>
            <person name="Heiman T.J."/>
            <person name="Hernandez J.R."/>
            <person name="Houck J."/>
            <person name="Hostin D."/>
            <person name="Houston K.A."/>
            <person name="Howland T.J."/>
            <person name="Wei M.H."/>
            <person name="Ibegwam C."/>
            <person name="Jalali M."/>
            <person name="Kalush F."/>
            <person name="Karpen G.H."/>
            <person name="Ke Z."/>
            <person name="Kennison J.A."/>
            <person name="Ketchum K.A."/>
            <person name="Kimmel B.E."/>
            <person name="Kodira C.D."/>
            <person name="Kraft C."/>
            <person name="Kravitz S."/>
            <person name="Kulp D."/>
            <person name="Lai Z."/>
            <person name="Lasko P."/>
            <person name="Lei Y."/>
            <person name="Levitsky A.A."/>
            <person name="Li J."/>
            <person name="Li Z."/>
            <person name="Liang Y."/>
            <person name="Lin X."/>
            <person name="Liu X."/>
            <person name="Mattei B."/>
            <person name="McIntosh T.C."/>
            <person name="McLeod M.P."/>
            <person name="McPherson D."/>
            <person name="Merkulov G."/>
            <person name="Milshina N.V."/>
            <person name="Mobarry C."/>
            <person name="Morris J."/>
            <person name="Moshrefi A."/>
            <person name="Mount S.M."/>
            <person name="Moy M."/>
            <person name="Murphy B."/>
            <person name="Murphy L."/>
            <person name="Muzny D.M."/>
            <person name="Nelson D.L."/>
            <person name="Nelson D.R."/>
            <person name="Nelson K.A."/>
            <person name="Nixon K."/>
            <person name="Nusskern D.R."/>
            <person name="Pacleb J.M."/>
            <person name="Palazzolo M."/>
            <person name="Pittman G.S."/>
            <person name="Pan S."/>
            <person name="Pollard J."/>
            <person name="Puri V."/>
            <person name="Reese M.G."/>
            <person name="Reinert K."/>
            <person name="Remington K."/>
            <person name="Saunders R.D."/>
            <person name="Scheeler F."/>
            <person name="Shen H."/>
            <person name="Shue B.C."/>
            <person name="Siden-Kiamos I."/>
            <person name="Simpson M."/>
            <person name="Skupski M.P."/>
            <person name="Smith T."/>
            <person name="Spier E."/>
            <person name="Spradling A.C."/>
            <person name="Stapleton M."/>
            <person name="Strong R."/>
            <person name="Sun E."/>
            <person name="Svirskas R."/>
            <person name="Tector C."/>
            <person name="Turner R."/>
            <person name="Venter E."/>
            <person name="Wang A.H."/>
            <person name="Wang X."/>
            <person name="Wang Z.Y."/>
            <person name="Wassarman D.A."/>
            <person name="Weinstock G.M."/>
            <person name="Weissenbach J."/>
            <person name="Williams S.M."/>
            <person name="WoodageT"/>
            <person name="Worley K.C."/>
            <person name="Wu D."/>
            <person name="Yang S."/>
            <person name="Yao Q.A."/>
            <person name="Ye J."/>
            <person name="Yeh R.F."/>
            <person name="Zaveri J.S."/>
            <person name="Zhan M."/>
            <person name="Zhang G."/>
            <person name="Zhao Q."/>
            <person name="Zheng L."/>
            <person name="Zheng X.H."/>
            <person name="Zhong F.N."/>
            <person name="Zhong W."/>
            <person name="Zhou X."/>
            <person name="Zhu S."/>
            <person name="Zhu X."/>
            <person name="Smith H.O."/>
            <person name="Gibbs R.A."/>
            <person name="Myers E.W."/>
            <person name="Rubin G.M."/>
            <person name="Venter J.C."/>
        </authorList>
    </citation>
    <scope>NUCLEOTIDE SEQUENCE [LARGE SCALE GENOMIC DNA]</scope>
    <source>
        <strain evidence="4">Berkeley</strain>
    </source>
</reference>
<dbReference type="FlyBase" id="FBgn0051116">
    <property type="gene designation" value="ClC-a"/>
</dbReference>
<keyword evidence="4" id="KW-1185">Reference proteome</keyword>
<reference evidence="2 4" key="11">
    <citation type="journal article" date="2015" name="Genome Res.">
        <title>The Release 6 reference sequence of the Drosophila melanogaster genome.</title>
        <authorList>
            <person name="Hoskins R.A."/>
            <person name="Carlson J.W."/>
            <person name="Wan K.H."/>
            <person name="Park S."/>
            <person name="Mendez I."/>
            <person name="Galle S.E."/>
            <person name="Booth B.W."/>
            <person name="Pfeiffer B.D."/>
            <person name="George R.A."/>
            <person name="Svirskas R."/>
            <person name="Krzywinski M."/>
            <person name="Schein J."/>
            <person name="Accardo M.C."/>
            <person name="Damia E."/>
            <person name="Messina G."/>
            <person name="Mendez-Lago M."/>
            <person name="de Pablos B."/>
            <person name="Demakova O.V."/>
            <person name="Andreyeva E.N."/>
            <person name="Boldyreva L.V."/>
            <person name="Marra M."/>
            <person name="Carvalho A.B."/>
            <person name="Dimitri P."/>
            <person name="Villasante A."/>
            <person name="Zhimulev I.F."/>
            <person name="Rubin G.M."/>
            <person name="Karpen G.H."/>
            <person name="Celniker S.E."/>
        </authorList>
    </citation>
    <scope>NUCLEOTIDE SEQUENCE [LARGE SCALE GENOMIC DNA]</scope>
    <source>
        <strain evidence="4">Berkeley</strain>
    </source>
</reference>
<evidence type="ECO:0000313" key="2">
    <source>
        <dbReference type="EMBL" id="AGB95869.1"/>
    </source>
</evidence>
<dbReference type="Proteomes" id="UP000000803">
    <property type="component" value="Chromosome 3R"/>
</dbReference>
<dbReference type="Bgee" id="FBgn0051116">
    <property type="expression patterns" value="Expressed in adult Malpighian tubule stellate cell of main segment in Malpighian tubule and 156 other cell types or tissues"/>
</dbReference>
<reference evidence="2 4" key="9">
    <citation type="journal article" date="2015" name="G3 (Bethesda)">
        <title>Gene Model Annotations for Drosophila melanogaster: Impact of High-Throughput Data.</title>
        <authorList>
            <consortium name="FlyBase Consortium"/>
            <person name="Matthews B.B."/>
            <person name="Dos Santos G."/>
            <person name="Crosby M.A."/>
            <person name="Emmert D.B."/>
            <person name="St Pierre S.E."/>
            <person name="Gramates L.S."/>
            <person name="Zhou P."/>
            <person name="Schroeder A.J."/>
            <person name="Falls K."/>
            <person name="Strelets V."/>
            <person name="Russo S.M."/>
            <person name="Gelbart W.M."/>
            <person name="null"/>
        </authorList>
    </citation>
    <scope>NUCLEOTIDE SEQUENCE [LARGE SCALE GENOMIC DNA]</scope>
    <source>
        <strain evidence="4">Berkeley</strain>
    </source>
</reference>
<reference evidence="2 4" key="10">
    <citation type="journal article" date="2015" name="G3 (Bethesda)">
        <title>Gene Model Annotations for Drosophila melanogaster: The Rule-Benders.</title>
        <authorList>
            <consortium name="FlyBase Consortium"/>
            <person name="Crosby M.A."/>
            <person name="Gramates L.S."/>
            <person name="Dos Santos G."/>
            <person name="Matthews B.B."/>
            <person name="St Pierre S.E."/>
            <person name="Zhou P."/>
            <person name="Schroeder A.J."/>
            <person name="Falls K."/>
            <person name="Emmert D.B."/>
            <person name="Russo S.M."/>
            <person name="Gelbart W.M."/>
            <person name="null"/>
        </authorList>
    </citation>
    <scope>NUCLEOTIDE SEQUENCE [LARGE SCALE GENOMIC DNA]</scope>
    <source>
        <strain evidence="4">Berkeley</strain>
    </source>
</reference>
<proteinExistence type="predicted"/>
<reference evidence="2 4" key="5">
    <citation type="journal article" date="2002" name="Genome Biol.">
        <title>Heterochromatic sequences in a Drosophila whole-genome shotgun assembly.</title>
        <authorList>
            <person name="Hoskins R.A."/>
            <person name="Smith C.D."/>
            <person name="Carlson J.W."/>
            <person name="Carvalho A.B."/>
            <person name="Halpern A."/>
            <person name="Kaminker J.S."/>
            <person name="Kennedy C."/>
            <person name="Mungall C.J."/>
            <person name="Sullivan B.A."/>
            <person name="Sutton G.G."/>
            <person name="Yasuhara J.C."/>
            <person name="Wakimoto B.T."/>
            <person name="Myers E.W."/>
            <person name="Celniker S.E."/>
            <person name="Rubin G.M."/>
            <person name="Karpen G.H."/>
        </authorList>
    </citation>
    <scope>NUCLEOTIDE SEQUENCE [LARGE SCALE GENOMIC DNA]</scope>
    <source>
        <strain evidence="4">Berkeley</strain>
    </source>
</reference>
<reference evidence="2 4" key="7">
    <citation type="journal article" date="2007" name="Science">
        <title>The Release 5.1 annotation of Drosophila melanogaster heterochromatin.</title>
        <authorList>
            <person name="Smith C.D."/>
            <person name="Shu S."/>
            <person name="Mungall C.J."/>
            <person name="Karpen G.H."/>
        </authorList>
    </citation>
    <scope>NUCLEOTIDE SEQUENCE [LARGE SCALE GENOMIC DNA]</scope>
    <source>
        <strain evidence="4">Berkeley</strain>
    </source>
</reference>
<evidence type="ECO:0000256" key="1">
    <source>
        <dbReference type="SAM" id="MobiDB-lite"/>
    </source>
</evidence>
<protein>
    <submittedName>
        <fullName evidence="2">Chloride channel-a, isoform I</fullName>
    </submittedName>
</protein>
<dbReference type="RefSeq" id="NP_001262487.1">
    <property type="nucleotide sequence ID" value="NM_001275558.1"/>
</dbReference>
<dbReference type="CTD" id="41428"/>
<reference evidence="2 4" key="3">
    <citation type="journal article" date="2002" name="Genome Biol.">
        <title>Annotation of the Drosophila melanogaster euchromatic genome: a systematic review.</title>
        <authorList>
            <person name="Misra S."/>
            <person name="Crosby M.A."/>
            <person name="Mungall C.J."/>
            <person name="Matthews B.B."/>
            <person name="Campbell K.S."/>
            <person name="Hradecky P."/>
            <person name="Huang Y."/>
            <person name="Kaminker J.S."/>
            <person name="Millburn G.H."/>
            <person name="Prochnik S.E."/>
            <person name="Smith C.D."/>
            <person name="Tupy J.L."/>
            <person name="Whitfied E.J."/>
            <person name="Bayraktaroglu L."/>
            <person name="Berman B.P."/>
            <person name="Bettencourt B.R."/>
            <person name="Celniker S.E."/>
            <person name="de Grey A.D."/>
            <person name="Drysdale R.A."/>
            <person name="Harris N.L."/>
            <person name="Richter J."/>
            <person name="Russo S."/>
            <person name="Schroeder A.J."/>
            <person name="Shu S.Q."/>
            <person name="Stapleton M."/>
            <person name="Yamada C."/>
            <person name="Ashburner M."/>
            <person name="Gelbart W.M."/>
            <person name="Rubin G.M."/>
            <person name="Lewis S.E."/>
        </authorList>
    </citation>
    <scope>GENOME REANNOTATION</scope>
    <source>
        <strain evidence="4">Berkeley</strain>
    </source>
</reference>
<dbReference type="EMBL" id="AE014297">
    <property type="protein sequence ID" value="AGB95869.1"/>
    <property type="molecule type" value="Genomic_DNA"/>
</dbReference>
<dbReference type="AGR" id="FB:FBgn0051116"/>
<dbReference type="AlphaFoldDB" id="A0A0B4KGV4"/>
<reference evidence="2 4" key="6">
    <citation type="journal article" date="2005" name="PLoS Comput. Biol.">
        <title>Combined evidence annotation of transposable elements in genome sequences.</title>
        <authorList>
            <person name="Quesneville H."/>
            <person name="Bergman C.M."/>
            <person name="Andrieu O."/>
            <person name="Autard D."/>
            <person name="Nouaud D."/>
            <person name="Ashburner M."/>
            <person name="Anxolabehere D."/>
        </authorList>
    </citation>
    <scope>NUCLEOTIDE SEQUENCE [LARGE SCALE GENOMIC DNA]</scope>
    <source>
        <strain evidence="4">Berkeley</strain>
    </source>
</reference>
<dbReference type="DNASU" id="41428"/>
<feature type="region of interest" description="Disordered" evidence="1">
    <location>
        <begin position="31"/>
        <end position="50"/>
    </location>
</feature>
<reference evidence="2 4" key="8">
    <citation type="journal article" date="2007" name="Science">
        <title>Sequence finishing and mapping of Drosophila melanogaster heterochromatin.</title>
        <authorList>
            <person name="Hoskins R.A."/>
            <person name="Carlson J.W."/>
            <person name="Kennedy C."/>
            <person name="Acevedo D."/>
            <person name="Evans-Holm M."/>
            <person name="Frise E."/>
            <person name="Wan K.H."/>
            <person name="Park S."/>
            <person name="Mendez-Lago M."/>
            <person name="Rossi F."/>
            <person name="Villasante A."/>
            <person name="Dimitri P."/>
            <person name="Karpen G.H."/>
            <person name="Celniker S.E."/>
        </authorList>
    </citation>
    <scope>NUCLEOTIDE SEQUENCE [LARGE SCALE GENOMIC DNA]</scope>
    <source>
        <strain evidence="4">Berkeley</strain>
    </source>
</reference>
<reference evidence="2 4" key="2">
    <citation type="journal article" date="2002" name="Genome Biol.">
        <title>Finishing a whole-genome shotgun: release 3 of the Drosophila melanogaster euchromatic genome sequence.</title>
        <authorList>
            <person name="Celniker S.E."/>
            <person name="Wheeler D.A."/>
            <person name="Kronmiller B."/>
            <person name="Carlson J.W."/>
            <person name="Halpern A."/>
            <person name="Patel S."/>
            <person name="Adams M."/>
            <person name="Champe M."/>
            <person name="Dugan S.P."/>
            <person name="Frise E."/>
            <person name="Hodgson A."/>
            <person name="George R.A."/>
            <person name="Hoskins R.A."/>
            <person name="Laverty T."/>
            <person name="Muzny D.M."/>
            <person name="Nelson C.R."/>
            <person name="Pacleb J.M."/>
            <person name="Park S."/>
            <person name="Pfeiffer B.D."/>
            <person name="Richards S."/>
            <person name="Sodergren E.J."/>
            <person name="Svirskas R."/>
            <person name="Tabor P.E."/>
            <person name="Wan K."/>
            <person name="Stapleton M."/>
            <person name="Sutton G.G."/>
            <person name="Venter C."/>
            <person name="Weinstock G."/>
            <person name="Scherer S.E."/>
            <person name="Myers E.W."/>
            <person name="Gibbs R.A."/>
            <person name="Rubin G.M."/>
        </authorList>
    </citation>
    <scope>NUCLEOTIDE SEQUENCE [LARGE SCALE GENOMIC DNA]</scope>
    <source>
        <strain evidence="4">Berkeley</strain>
    </source>
</reference>
<dbReference type="OrthoDB" id="4564at2759"/>
<evidence type="ECO:0000313" key="3">
    <source>
        <dbReference type="FlyBase" id="FBgn0051116"/>
    </source>
</evidence>
<dbReference type="SMR" id="A0A0B4KGV4"/>
<dbReference type="BioGRID-ORCS" id="41428">
    <property type="hits" value="0 hits in 3 CRISPR screens"/>
</dbReference>
<dbReference type="VEuPathDB" id="VectorBase:FBgn0051116"/>
<organism evidence="2 4">
    <name type="scientific">Drosophila melanogaster</name>
    <name type="common">Fruit fly</name>
    <dbReference type="NCBI Taxonomy" id="7227"/>
    <lineage>
        <taxon>Eukaryota</taxon>
        <taxon>Metazoa</taxon>
        <taxon>Ecdysozoa</taxon>
        <taxon>Arthropoda</taxon>
        <taxon>Hexapoda</taxon>
        <taxon>Insecta</taxon>
        <taxon>Pterygota</taxon>
        <taxon>Neoptera</taxon>
        <taxon>Endopterygota</taxon>
        <taxon>Diptera</taxon>
        <taxon>Brachycera</taxon>
        <taxon>Muscomorpha</taxon>
        <taxon>Ephydroidea</taxon>
        <taxon>Drosophilidae</taxon>
        <taxon>Drosophila</taxon>
        <taxon>Sophophora</taxon>
    </lineage>
</organism>
<name>A0A0B4KGV4_DROME</name>
<evidence type="ECO:0000313" key="4">
    <source>
        <dbReference type="Proteomes" id="UP000000803"/>
    </source>
</evidence>
<accession>A0A0B4KGV4</accession>
<dbReference type="ExpressionAtlas" id="A0A0B4KGV4">
    <property type="expression patterns" value="baseline and differential"/>
</dbReference>
<reference evidence="2 4" key="4">
    <citation type="journal article" date="2002" name="Genome Biol.">
        <title>The transposable elements of the Drosophila melanogaster euchromatin: a genomics perspective.</title>
        <authorList>
            <person name="Kaminker J.S."/>
            <person name="Bergman C.M."/>
            <person name="Kronmiller B."/>
            <person name="Carlson J."/>
            <person name="Svirskas R."/>
            <person name="Patel S."/>
            <person name="Frise E."/>
            <person name="Wheeler D.A."/>
            <person name="Lewis S.E."/>
            <person name="Rubin G.M."/>
            <person name="Ashburner M."/>
            <person name="Celniker S.E."/>
        </authorList>
    </citation>
    <scope>NUCLEOTIDE SEQUENCE [LARGE SCALE GENOMIC DNA]</scope>
    <source>
        <strain evidence="4">Berkeley</strain>
    </source>
</reference>
<sequence>MKATRNGGQLLIAPSPQTAARLLPLRTYSNASSLGHHHDRSTLSDGDEEEGGLGYTHTLMYGRYTKDLGEFAKDEARKLKILEKRRKQEDKQRNKCWEIFTGTAGQTFDPGEAGIIMDLEAHGGPTGRGLGIPGPTGHHYGPALVHHGQGHIHMYKRANLAVSRSDVTAFCSVHRMGLTAGLFDIVLSRLCPSHRTAKYRFWYTRNEDHTARRSIERVSHI</sequence>
<dbReference type="GeneID" id="41428"/>
<gene>
    <name evidence="2 3" type="primary">ClC-a</name>
    <name evidence="2" type="synonym">CG14726</name>
    <name evidence="2" type="synonym">CG6942</name>
    <name evidence="2" type="synonym">CLC-2</name>
    <name evidence="2" type="synonym">Clc-a</name>
    <name evidence="2" type="synonym">DmClC-2</name>
    <name evidence="2" type="synonym">DmClC-a</name>
    <name evidence="2" type="synonym">DmClCa</name>
    <name evidence="2" type="synonym">Dmel\CG31116</name>
    <name evidence="2" type="synonym">FBgn0037951</name>
    <name evidence="2 3" type="ORF">CG31116</name>
    <name evidence="2" type="ORF">Dmel_CG31116</name>
</gene>